<dbReference type="InterPro" id="IPR000639">
    <property type="entry name" value="Epox_hydrolase-like"/>
</dbReference>
<evidence type="ECO:0000313" key="2">
    <source>
        <dbReference type="EMBL" id="MCW6512714.1"/>
    </source>
</evidence>
<dbReference type="Gene3D" id="3.40.50.1820">
    <property type="entry name" value="alpha/beta hydrolase"/>
    <property type="match status" value="1"/>
</dbReference>
<organism evidence="2 3">
    <name type="scientific">Lichenifustis flavocetrariae</name>
    <dbReference type="NCBI Taxonomy" id="2949735"/>
    <lineage>
        <taxon>Bacteria</taxon>
        <taxon>Pseudomonadati</taxon>
        <taxon>Pseudomonadota</taxon>
        <taxon>Alphaproteobacteria</taxon>
        <taxon>Hyphomicrobiales</taxon>
        <taxon>Lichenihabitantaceae</taxon>
        <taxon>Lichenifustis</taxon>
    </lineage>
</organism>
<comment type="caution">
    <text evidence="2">The sequence shown here is derived from an EMBL/GenBank/DDBJ whole genome shotgun (WGS) entry which is preliminary data.</text>
</comment>
<keyword evidence="2" id="KW-0378">Hydrolase</keyword>
<dbReference type="PANTHER" id="PTHR43689:SF8">
    <property type="entry name" value="ALPHA_BETA-HYDROLASES SUPERFAMILY PROTEIN"/>
    <property type="match status" value="1"/>
</dbReference>
<dbReference type="Proteomes" id="UP001165667">
    <property type="component" value="Unassembled WGS sequence"/>
</dbReference>
<evidence type="ECO:0000313" key="3">
    <source>
        <dbReference type="Proteomes" id="UP001165667"/>
    </source>
</evidence>
<feature type="domain" description="AB hydrolase-1" evidence="1">
    <location>
        <begin position="49"/>
        <end position="286"/>
    </location>
</feature>
<dbReference type="GO" id="GO:0016787">
    <property type="term" value="F:hydrolase activity"/>
    <property type="evidence" value="ECO:0007669"/>
    <property type="project" value="UniProtKB-KW"/>
</dbReference>
<protein>
    <submittedName>
        <fullName evidence="2">Alpha/beta hydrolase</fullName>
    </submittedName>
</protein>
<gene>
    <name evidence="2" type="ORF">M8523_32940</name>
</gene>
<proteinExistence type="predicted"/>
<evidence type="ECO:0000259" key="1">
    <source>
        <dbReference type="Pfam" id="PF00561"/>
    </source>
</evidence>
<accession>A0AA41Z2V4</accession>
<dbReference type="EMBL" id="JAMOIM010000061">
    <property type="protein sequence ID" value="MCW6512714.1"/>
    <property type="molecule type" value="Genomic_DNA"/>
</dbReference>
<dbReference type="InterPro" id="IPR029058">
    <property type="entry name" value="AB_hydrolase_fold"/>
</dbReference>
<name>A0AA41Z2V4_9HYPH</name>
<dbReference type="PRINTS" id="PR00412">
    <property type="entry name" value="EPOXHYDRLASE"/>
</dbReference>
<sequence length="303" mass="32173">MMVGGALAASAVANYVLAKRAERANPPEGRFVEVDGVSLHYVESGTGDPLVLLHGNGSMIQDFETSGLVDLAAKSFRVIVFDRPGYGYSERPRTTVWSADAQANLIHSALARLGVSKAVVLGHSWGASVAASLALRHPETVTGLVLASGYYYPSVRSDVVTASGPAVPVIGDLMRYTVSPMLGRAIWPLLMRKIFGPASMPAKFAGFPVEMALRPSTIRASAAESALMIPNAFAARGHYAELKMPVSIIAGDDDRIVDIEHQSARLHREVSHSTFDSVPGEGHMIHQTATARVMAAIDTAAGR</sequence>
<dbReference type="InterPro" id="IPR000073">
    <property type="entry name" value="AB_hydrolase_1"/>
</dbReference>
<dbReference type="PANTHER" id="PTHR43689">
    <property type="entry name" value="HYDROLASE"/>
    <property type="match status" value="1"/>
</dbReference>
<dbReference type="Pfam" id="PF00561">
    <property type="entry name" value="Abhydrolase_1"/>
    <property type="match status" value="1"/>
</dbReference>
<dbReference type="SUPFAM" id="SSF53474">
    <property type="entry name" value="alpha/beta-Hydrolases"/>
    <property type="match status" value="1"/>
</dbReference>
<keyword evidence="3" id="KW-1185">Reference proteome</keyword>
<reference evidence="2" key="1">
    <citation type="submission" date="2022-05" db="EMBL/GenBank/DDBJ databases">
        <authorList>
            <person name="Pankratov T."/>
        </authorList>
    </citation>
    <scope>NUCLEOTIDE SEQUENCE</scope>
    <source>
        <strain evidence="2">BP6-180914</strain>
    </source>
</reference>
<dbReference type="PRINTS" id="PR00111">
    <property type="entry name" value="ABHYDROLASE"/>
</dbReference>
<dbReference type="AlphaFoldDB" id="A0AA41Z2V4"/>